<dbReference type="RefSeq" id="XP_018152425.1">
    <property type="nucleotide sequence ID" value="XM_018308008.1"/>
</dbReference>
<sequence length="98" mass="10465">MCAGALQGFPAQSRRRATFSGPFTAPIGRAVYAESRARKATRMAAQSQLQLQLQLHASRPSTEAVSLSTRRSSSAVAVAHLTGAHDAPFLTAAWQPWS</sequence>
<dbReference type="KEGG" id="chig:CH63R_13034"/>
<reference evidence="4" key="4">
    <citation type="journal article" date="2017" name="BMC Genomics">
        <title>Gapless genome assembly of Colletotrichum higginsianum reveals chromosome structure and association of transposable elements with secondary metabolite gene clusters.</title>
        <authorList>
            <person name="Dallery J.-F."/>
            <person name="Lapalu N."/>
            <person name="Zampounis A."/>
            <person name="Pigne S."/>
            <person name="Luyten I."/>
            <person name="Amselem J."/>
            <person name="Wittenberg A.H.J."/>
            <person name="Zhou S."/>
            <person name="de Queiroz M.V."/>
            <person name="Robin G.P."/>
            <person name="Auger A."/>
            <person name="Hainaut M."/>
            <person name="Henrissat B."/>
            <person name="Kim K.-T."/>
            <person name="Lee Y.-H."/>
            <person name="Lespinet O."/>
            <person name="Schwartz D.C."/>
            <person name="Thon M.R."/>
            <person name="O'Connell R.J."/>
        </authorList>
    </citation>
    <scope>NUCLEOTIDE SEQUENCE [LARGE SCALE GENOMIC DNA]</scope>
    <source>
        <strain evidence="4">IMI 349063</strain>
    </source>
</reference>
<dbReference type="AlphaFoldDB" id="H1VLT9"/>
<dbReference type="EMBL" id="CACQ02004545">
    <property type="protein sequence ID" value="CCF41192.1"/>
    <property type="molecule type" value="Genomic_DNA"/>
</dbReference>
<reference evidence="2" key="3">
    <citation type="submission" date="2016-02" db="EMBL/GenBank/DDBJ databases">
        <title>Resequencing and annotation of the Colletotrichum higginsianum genome.</title>
        <authorList>
            <person name="O'Connell R."/>
            <person name="Zambounis A."/>
            <person name="Thon M."/>
            <person name="Dallery J.-F."/>
        </authorList>
    </citation>
    <scope>NUCLEOTIDE SEQUENCE [LARGE SCALE GENOMIC DNA]</scope>
    <source>
        <strain evidence="2">IMI 349063</strain>
    </source>
</reference>
<name>H1VLT9_COLHI</name>
<evidence type="ECO:0000313" key="4">
    <source>
        <dbReference type="Proteomes" id="UP000092177"/>
    </source>
</evidence>
<dbReference type="GeneID" id="28872115"/>
<reference evidence="3" key="2">
    <citation type="journal article" date="2012" name="Nat. Genet.">
        <title>Lifestyle transitions in plant pathogenic Colletotrichum fungi deciphered by genome and transcriptome analyses.</title>
        <authorList>
            <person name="O'Connell R.J."/>
            <person name="Thon M.R."/>
            <person name="Hacquard S."/>
            <person name="Amyotte S.G."/>
            <person name="Kleemann J."/>
            <person name="Torres M.F."/>
            <person name="Damm U."/>
            <person name="Buiate E.A."/>
            <person name="Epstein L."/>
            <person name="Alkan N."/>
            <person name="Altmueller J."/>
            <person name="Alvarado-Balderrama L."/>
            <person name="Bauser C.A."/>
            <person name="Becker C."/>
            <person name="Birren B.W."/>
            <person name="Chen Z."/>
            <person name="Choi J."/>
            <person name="Crouch J.A."/>
            <person name="Duvick J.P."/>
            <person name="Farman M.A."/>
            <person name="Gan P."/>
            <person name="Heiman D."/>
            <person name="Henrissat B."/>
            <person name="Howard R.J."/>
            <person name="Kabbage M."/>
            <person name="Koch C."/>
            <person name="Kracher B."/>
            <person name="Kubo Y."/>
            <person name="Law A.D."/>
            <person name="Lebrun M.-H."/>
            <person name="Lee Y.-H."/>
            <person name="Miyara I."/>
            <person name="Moore N."/>
            <person name="Neumann U."/>
            <person name="Nordstroem K."/>
            <person name="Panaccione D.G."/>
            <person name="Panstruga R."/>
            <person name="Place M."/>
            <person name="Proctor R.H."/>
            <person name="Prusky D."/>
            <person name="Rech G."/>
            <person name="Reinhardt R."/>
            <person name="Rollins J.A."/>
            <person name="Rounsley S."/>
            <person name="Schardl C.L."/>
            <person name="Schwartz D.C."/>
            <person name="Shenoy N."/>
            <person name="Shirasu K."/>
            <person name="Sikhakolli U.R."/>
            <person name="Stueber K."/>
            <person name="Sukno S.A."/>
            <person name="Sweigard J.A."/>
            <person name="Takano Y."/>
            <person name="Takahara H."/>
            <person name="Trail F."/>
            <person name="van der Does H.C."/>
            <person name="Voll L.M."/>
            <person name="Will I."/>
            <person name="Young S."/>
            <person name="Zeng Q."/>
            <person name="Zhang J."/>
            <person name="Zhou S."/>
            <person name="Dickman M.B."/>
            <person name="Schulze-Lefert P."/>
            <person name="Ver Loren van Themaat E."/>
            <person name="Ma L.-J."/>
            <person name="Vaillancourt L.J."/>
        </authorList>
    </citation>
    <scope>NUCLEOTIDE SEQUENCE [LARGE SCALE GENOMIC DNA]</scope>
    <source>
        <strain evidence="3">IMI 349063</strain>
    </source>
</reference>
<gene>
    <name evidence="1" type="ORF">CH063_02532</name>
    <name evidence="2" type="ORF">CH63R_13034</name>
</gene>
<evidence type="ECO:0000313" key="3">
    <source>
        <dbReference type="Proteomes" id="UP000007174"/>
    </source>
</evidence>
<accession>H1VLT9</accession>
<dbReference type="VEuPathDB" id="FungiDB:CH63R_13034"/>
<protein>
    <submittedName>
        <fullName evidence="1">Uncharacterized protein</fullName>
    </submittedName>
</protein>
<dbReference type="HOGENOM" id="CLU_2333513_0_0_1"/>
<reference evidence="1" key="1">
    <citation type="submission" date="2011-12" db="EMBL/GenBank/DDBJ databases">
        <title>The genome sequence of Colletotrichum higginsianum IMI 34906.</title>
        <authorList>
            <person name="Ma L.-J."/>
            <person name="O'Connell R."/>
            <person name="van Themaat E.V.L."/>
            <person name="Stueber K."/>
            <person name="Young S.K."/>
            <person name="Zeng Q."/>
            <person name="Gargeya S."/>
            <person name="Fitzgerald M."/>
            <person name="Haas B."/>
            <person name="Abouelleil A."/>
            <person name="Alvarado L."/>
            <person name="Arachchi H.M."/>
            <person name="Berlin A."/>
            <person name="Chapman S.B."/>
            <person name="Gearin G."/>
            <person name="Goldberg J."/>
            <person name="Griggs A."/>
            <person name="Gujja S."/>
            <person name="Hansen M."/>
            <person name="Heiman D."/>
            <person name="Howarth C."/>
            <person name="Larimer J."/>
            <person name="Lui A."/>
            <person name="MacDonald P.J.P."/>
            <person name="McCowen C."/>
            <person name="Montmayeur A."/>
            <person name="Murphy C."/>
            <person name="Neiman D."/>
            <person name="Pearson M."/>
            <person name="Priest M."/>
            <person name="Roberts A."/>
            <person name="Saif S."/>
            <person name="Shea T."/>
            <person name="Sisk P."/>
            <person name="Stolte C."/>
            <person name="Sykes S."/>
            <person name="Wortman J."/>
            <person name="Nusbaum C."/>
            <person name="Birren B."/>
        </authorList>
    </citation>
    <scope>NUCLEOTIDE SEQUENCE</scope>
    <source>
        <strain evidence="1">IMI 349063</strain>
    </source>
</reference>
<evidence type="ECO:0000313" key="1">
    <source>
        <dbReference type="EMBL" id="CCF41192.1"/>
    </source>
</evidence>
<dbReference type="Proteomes" id="UP000092177">
    <property type="component" value="Chromosome 9"/>
</dbReference>
<evidence type="ECO:0000313" key="2">
    <source>
        <dbReference type="EMBL" id="OBR03907.1"/>
    </source>
</evidence>
<dbReference type="Proteomes" id="UP000007174">
    <property type="component" value="Unassembled WGS sequence"/>
</dbReference>
<proteinExistence type="predicted"/>
<keyword evidence="4" id="KW-1185">Reference proteome</keyword>
<organism evidence="1 3">
    <name type="scientific">Colletotrichum higginsianum (strain IMI 349063)</name>
    <name type="common">Crucifer anthracnose fungus</name>
    <dbReference type="NCBI Taxonomy" id="759273"/>
    <lineage>
        <taxon>Eukaryota</taxon>
        <taxon>Fungi</taxon>
        <taxon>Dikarya</taxon>
        <taxon>Ascomycota</taxon>
        <taxon>Pezizomycotina</taxon>
        <taxon>Sordariomycetes</taxon>
        <taxon>Hypocreomycetidae</taxon>
        <taxon>Glomerellales</taxon>
        <taxon>Glomerellaceae</taxon>
        <taxon>Colletotrichum</taxon>
        <taxon>Colletotrichum destructivum species complex</taxon>
    </lineage>
</organism>
<dbReference type="EMBL" id="LTAN01000009">
    <property type="protein sequence ID" value="OBR03907.1"/>
    <property type="molecule type" value="Genomic_DNA"/>
</dbReference>